<protein>
    <recommendedName>
        <fullName evidence="1">Retrotransposon gag domain-containing protein</fullName>
    </recommendedName>
</protein>
<evidence type="ECO:0000259" key="1">
    <source>
        <dbReference type="Pfam" id="PF03732"/>
    </source>
</evidence>
<dbReference type="AlphaFoldDB" id="A0AAE1X9Q1"/>
<accession>A0AAE1X9Q1</accession>
<reference evidence="2" key="2">
    <citation type="journal article" date="2024" name="Plant">
        <title>Genomic evolution and insights into agronomic trait innovations of Sesamum species.</title>
        <authorList>
            <person name="Miao H."/>
            <person name="Wang L."/>
            <person name="Qu L."/>
            <person name="Liu H."/>
            <person name="Sun Y."/>
            <person name="Le M."/>
            <person name="Wang Q."/>
            <person name="Wei S."/>
            <person name="Zheng Y."/>
            <person name="Lin W."/>
            <person name="Duan Y."/>
            <person name="Cao H."/>
            <person name="Xiong S."/>
            <person name="Wang X."/>
            <person name="Wei L."/>
            <person name="Li C."/>
            <person name="Ma Q."/>
            <person name="Ju M."/>
            <person name="Zhao R."/>
            <person name="Li G."/>
            <person name="Mu C."/>
            <person name="Tian Q."/>
            <person name="Mei H."/>
            <person name="Zhang T."/>
            <person name="Gao T."/>
            <person name="Zhang H."/>
        </authorList>
    </citation>
    <scope>NUCLEOTIDE SEQUENCE</scope>
    <source>
        <strain evidence="2">K16</strain>
    </source>
</reference>
<organism evidence="2 3">
    <name type="scientific">Sesamum angolense</name>
    <dbReference type="NCBI Taxonomy" id="2727404"/>
    <lineage>
        <taxon>Eukaryota</taxon>
        <taxon>Viridiplantae</taxon>
        <taxon>Streptophyta</taxon>
        <taxon>Embryophyta</taxon>
        <taxon>Tracheophyta</taxon>
        <taxon>Spermatophyta</taxon>
        <taxon>Magnoliopsida</taxon>
        <taxon>eudicotyledons</taxon>
        <taxon>Gunneridae</taxon>
        <taxon>Pentapetalae</taxon>
        <taxon>asterids</taxon>
        <taxon>lamiids</taxon>
        <taxon>Lamiales</taxon>
        <taxon>Pedaliaceae</taxon>
        <taxon>Sesamum</taxon>
    </lineage>
</organism>
<reference evidence="2" key="1">
    <citation type="submission" date="2020-06" db="EMBL/GenBank/DDBJ databases">
        <authorList>
            <person name="Li T."/>
            <person name="Hu X."/>
            <person name="Zhang T."/>
            <person name="Song X."/>
            <person name="Zhang H."/>
            <person name="Dai N."/>
            <person name="Sheng W."/>
            <person name="Hou X."/>
            <person name="Wei L."/>
        </authorList>
    </citation>
    <scope>NUCLEOTIDE SEQUENCE</scope>
    <source>
        <strain evidence="2">K16</strain>
        <tissue evidence="2">Leaf</tissue>
    </source>
</reference>
<proteinExistence type="predicted"/>
<evidence type="ECO:0000313" key="2">
    <source>
        <dbReference type="EMBL" id="KAK4407813.1"/>
    </source>
</evidence>
<name>A0AAE1X9Q1_9LAMI</name>
<dbReference type="Pfam" id="PF03732">
    <property type="entry name" value="Retrotrans_gag"/>
    <property type="match status" value="1"/>
</dbReference>
<gene>
    <name evidence="2" type="ORF">Sango_0362300</name>
</gene>
<evidence type="ECO:0000313" key="3">
    <source>
        <dbReference type="Proteomes" id="UP001289374"/>
    </source>
</evidence>
<dbReference type="InterPro" id="IPR005162">
    <property type="entry name" value="Retrotrans_gag_dom"/>
</dbReference>
<dbReference type="EMBL" id="JACGWL010000002">
    <property type="protein sequence ID" value="KAK4407813.1"/>
    <property type="molecule type" value="Genomic_DNA"/>
</dbReference>
<feature type="domain" description="Retrotransposon gag" evidence="1">
    <location>
        <begin position="87"/>
        <end position="161"/>
    </location>
</feature>
<dbReference type="Proteomes" id="UP001289374">
    <property type="component" value="Unassembled WGS sequence"/>
</dbReference>
<sequence length="181" mass="20848">MEIMGAVERPMMEYSFPTTSGTISSIAKPNVEVNYFEIKPSIIQIIWSSVQFSGLLDEDLNKHLINFLEICNTFKFNGISNDGVRLRIFSFSLCDTSKDWLQSLPAGSITACAALTHKFLAKYFPPTKTAKMLNDITSFVQLDREPLYDAWECFKSMLRKILIMSYSFSDRYNFLQWCHFS</sequence>
<keyword evidence="3" id="KW-1185">Reference proteome</keyword>
<dbReference type="PANTHER" id="PTHR33223:SF11">
    <property type="entry name" value="ELEMENT PROTEIN, PUTATIVE-RELATED"/>
    <property type="match status" value="1"/>
</dbReference>
<comment type="caution">
    <text evidence="2">The sequence shown here is derived from an EMBL/GenBank/DDBJ whole genome shotgun (WGS) entry which is preliminary data.</text>
</comment>
<dbReference type="PANTHER" id="PTHR33223">
    <property type="entry name" value="CCHC-TYPE DOMAIN-CONTAINING PROTEIN"/>
    <property type="match status" value="1"/>
</dbReference>